<dbReference type="EMBL" id="LR031874">
    <property type="protein sequence ID" value="VDD24245.1"/>
    <property type="molecule type" value="Genomic_DNA"/>
</dbReference>
<name>A0A3P6DQ30_BRAOL</name>
<gene>
    <name evidence="1" type="ORF">BOLC2T10026H</name>
</gene>
<proteinExistence type="predicted"/>
<accession>A0A3P6DQ30</accession>
<sequence>MITIVEQAVSALSSIAPSIESNGSSTLSISAPPPYPTVVLAKVSSASDLKSPRSSPKFLITSSGWILSTRPRRRTSSVIVIRGLRSDEKSRRFRILARLVAMFLRRMVRPLRLL</sequence>
<evidence type="ECO:0000313" key="1">
    <source>
        <dbReference type="EMBL" id="VDD24245.1"/>
    </source>
</evidence>
<dbReference type="AlphaFoldDB" id="A0A3P6DQ30"/>
<organism evidence="1">
    <name type="scientific">Brassica oleracea</name>
    <name type="common">Wild cabbage</name>
    <dbReference type="NCBI Taxonomy" id="3712"/>
    <lineage>
        <taxon>Eukaryota</taxon>
        <taxon>Viridiplantae</taxon>
        <taxon>Streptophyta</taxon>
        <taxon>Embryophyta</taxon>
        <taxon>Tracheophyta</taxon>
        <taxon>Spermatophyta</taxon>
        <taxon>Magnoliopsida</taxon>
        <taxon>eudicotyledons</taxon>
        <taxon>Gunneridae</taxon>
        <taxon>Pentapetalae</taxon>
        <taxon>rosids</taxon>
        <taxon>malvids</taxon>
        <taxon>Brassicales</taxon>
        <taxon>Brassicaceae</taxon>
        <taxon>Brassiceae</taxon>
        <taxon>Brassica</taxon>
    </lineage>
</organism>
<reference evidence="1" key="1">
    <citation type="submission" date="2018-11" db="EMBL/GenBank/DDBJ databases">
        <authorList>
            <consortium name="Genoscope - CEA"/>
            <person name="William W."/>
        </authorList>
    </citation>
    <scope>NUCLEOTIDE SEQUENCE</scope>
</reference>
<protein>
    <submittedName>
        <fullName evidence="1">Uncharacterized protein</fullName>
    </submittedName>
</protein>